<reference evidence="2 3" key="1">
    <citation type="submission" date="2016-11" db="EMBL/GenBank/DDBJ databases">
        <authorList>
            <person name="Varghese N."/>
            <person name="Submissions S."/>
        </authorList>
    </citation>
    <scope>NUCLEOTIDE SEQUENCE [LARGE SCALE GENOMIC DNA]</scope>
    <source>
        <strain evidence="2 3">FD</strain>
    </source>
</reference>
<dbReference type="AlphaFoldDB" id="A0AB74EU85"/>
<dbReference type="Pfam" id="PF22768">
    <property type="entry name" value="SPP1_Dit"/>
    <property type="match status" value="1"/>
</dbReference>
<name>A0AB74EU85_9FIRM</name>
<dbReference type="RefSeq" id="WP_073381992.1">
    <property type="nucleotide sequence ID" value="NZ_FRBP01000001.1"/>
</dbReference>
<proteinExistence type="predicted"/>
<evidence type="ECO:0000259" key="1">
    <source>
        <dbReference type="Pfam" id="PF22768"/>
    </source>
</evidence>
<sequence length="241" mass="27242">MQIDGKSIKDFNAAFLKMDITDVSLEAADEWITGSLTPVWDKTKHTFKSLLVELFFKAETKDLMEQNISNLLAALLKPVTLSFDNREHQYKVKMTENERTETVSKKAMRLTITFIGYEFDTEQTILINRTLTKRVTARGNVLTPCILEITPSADIADLTITGVGWDERSSSDEPIKFIKPLKGGQKVIVDGEKGLVTLADGTNKYGDTDMWIFPRLKPGENNISVSRDNVDITLRYCPRFI</sequence>
<dbReference type="InterPro" id="IPR054738">
    <property type="entry name" value="Siphovirus-type_tail_C"/>
</dbReference>
<evidence type="ECO:0000313" key="2">
    <source>
        <dbReference type="EMBL" id="SHK93456.1"/>
    </source>
</evidence>
<accession>A0AB74EU85</accession>
<comment type="caution">
    <text evidence="2">The sequence shown here is derived from an EMBL/GenBank/DDBJ whole genome shotgun (WGS) entry which is preliminary data.</text>
</comment>
<protein>
    <submittedName>
        <fullName evidence="2">Phage-related protein</fullName>
    </submittedName>
</protein>
<dbReference type="Proteomes" id="UP000184012">
    <property type="component" value="Unassembled WGS sequence"/>
</dbReference>
<feature type="domain" description="Siphovirus-type tail component C-terminal" evidence="1">
    <location>
        <begin position="139"/>
        <end position="240"/>
    </location>
</feature>
<evidence type="ECO:0000313" key="3">
    <source>
        <dbReference type="Proteomes" id="UP000184012"/>
    </source>
</evidence>
<dbReference type="EMBL" id="FRBP01000001">
    <property type="protein sequence ID" value="SHK93456.1"/>
    <property type="molecule type" value="Genomic_DNA"/>
</dbReference>
<gene>
    <name evidence="2" type="ORF">SAMN04515649_101304</name>
</gene>
<organism evidence="2 3">
    <name type="scientific">Eubacterium callanderi</name>
    <dbReference type="NCBI Taxonomy" id="53442"/>
    <lineage>
        <taxon>Bacteria</taxon>
        <taxon>Bacillati</taxon>
        <taxon>Bacillota</taxon>
        <taxon>Clostridia</taxon>
        <taxon>Eubacteriales</taxon>
        <taxon>Eubacteriaceae</taxon>
        <taxon>Eubacterium</taxon>
    </lineage>
</organism>